<evidence type="ECO:0000313" key="4">
    <source>
        <dbReference type="Proteomes" id="UP000250434"/>
    </source>
</evidence>
<proteinExistence type="predicted"/>
<dbReference type="PANTHER" id="PTHR46825:SF7">
    <property type="entry name" value="D-ALANYL-D-ALANINE CARBOXYPEPTIDASE"/>
    <property type="match status" value="1"/>
</dbReference>
<keyword evidence="1" id="KW-0732">Signal</keyword>
<dbReference type="Proteomes" id="UP000250434">
    <property type="component" value="Chromosome"/>
</dbReference>
<evidence type="ECO:0000313" key="3">
    <source>
        <dbReference type="EMBL" id="AXB41342.1"/>
    </source>
</evidence>
<feature type="domain" description="Beta-lactamase-related" evidence="2">
    <location>
        <begin position="43"/>
        <end position="353"/>
    </location>
</feature>
<dbReference type="RefSeq" id="WP_113690599.1">
    <property type="nucleotide sequence ID" value="NZ_CP015163.1"/>
</dbReference>
<dbReference type="OrthoDB" id="503788at2"/>
<organism evidence="3 4">
    <name type="scientific">Amycolatopsis albispora</name>
    <dbReference type="NCBI Taxonomy" id="1804986"/>
    <lineage>
        <taxon>Bacteria</taxon>
        <taxon>Bacillati</taxon>
        <taxon>Actinomycetota</taxon>
        <taxon>Actinomycetes</taxon>
        <taxon>Pseudonocardiales</taxon>
        <taxon>Pseudonocardiaceae</taxon>
        <taxon>Amycolatopsis</taxon>
    </lineage>
</organism>
<dbReference type="PROSITE" id="PS51318">
    <property type="entry name" value="TAT"/>
    <property type="match status" value="1"/>
</dbReference>
<dbReference type="AlphaFoldDB" id="A0A344KZW8"/>
<dbReference type="SUPFAM" id="SSF56601">
    <property type="entry name" value="beta-lactamase/transpeptidase-like"/>
    <property type="match status" value="1"/>
</dbReference>
<keyword evidence="4" id="KW-1185">Reference proteome</keyword>
<dbReference type="Pfam" id="PF00144">
    <property type="entry name" value="Beta-lactamase"/>
    <property type="match status" value="1"/>
</dbReference>
<dbReference type="KEGG" id="aab:A4R43_01405"/>
<dbReference type="InterPro" id="IPR050491">
    <property type="entry name" value="AmpC-like"/>
</dbReference>
<dbReference type="InterPro" id="IPR006311">
    <property type="entry name" value="TAT_signal"/>
</dbReference>
<reference evidence="3 4" key="1">
    <citation type="submission" date="2016-04" db="EMBL/GenBank/DDBJ databases">
        <title>Complete genome sequence and analysis of deep-sea sediment isolate, Amycolatopsis sp. WP1.</title>
        <authorList>
            <person name="Wang H."/>
            <person name="Chen S."/>
            <person name="Wu Q."/>
        </authorList>
    </citation>
    <scope>NUCLEOTIDE SEQUENCE [LARGE SCALE GENOMIC DNA]</scope>
    <source>
        <strain evidence="3 4">WP1</strain>
    </source>
</reference>
<dbReference type="InterPro" id="IPR001466">
    <property type="entry name" value="Beta-lactam-related"/>
</dbReference>
<gene>
    <name evidence="3" type="ORF">A4R43_01405</name>
</gene>
<evidence type="ECO:0000256" key="1">
    <source>
        <dbReference type="SAM" id="SignalP"/>
    </source>
</evidence>
<dbReference type="EMBL" id="CP015163">
    <property type="protein sequence ID" value="AXB41342.1"/>
    <property type="molecule type" value="Genomic_DNA"/>
</dbReference>
<name>A0A344KZW8_9PSEU</name>
<sequence>MTGRGRRRLSAVVGAAVLAVAALTPAAHAQEHAATQEVLNRYQQKAGPGAAVHAGQGAGSWTLSAGSASVSEQRAIKPGDHFRIGSQTKTFTAAVVLQLFDEGLVELDAPIEKYLPGVVTGNYDGNVITVRQLLDHTAGLVRDPAGAKAEPDGHFTLAALVQAAMDDPPQGTPGGPHLYSNAGYLVLGMLVEKLTGQSIGDAITSRIITPLGLTGTSFPARGQRALASPFVPGYQGIRVGGFFFWYNATTLVELSSWSSAAAMESTMEDLVRFQRALAAGEVVSAKALAEMRTTVPLAPDPPMGYGLGLFSMGLSCGGEAWGHNGVLPTGHASITMVTDDGRFASVMTNTNFVTADPSSLDVVDTALCEGES</sequence>
<dbReference type="GO" id="GO:0016787">
    <property type="term" value="F:hydrolase activity"/>
    <property type="evidence" value="ECO:0007669"/>
    <property type="project" value="UniProtKB-KW"/>
</dbReference>
<dbReference type="Gene3D" id="3.40.710.10">
    <property type="entry name" value="DD-peptidase/beta-lactamase superfamily"/>
    <property type="match status" value="1"/>
</dbReference>
<dbReference type="InterPro" id="IPR012338">
    <property type="entry name" value="Beta-lactam/transpept-like"/>
</dbReference>
<feature type="signal peptide" evidence="1">
    <location>
        <begin position="1"/>
        <end position="29"/>
    </location>
</feature>
<keyword evidence="3" id="KW-0378">Hydrolase</keyword>
<protein>
    <submittedName>
        <fullName evidence="3">Serine hydrolase</fullName>
    </submittedName>
</protein>
<dbReference type="PANTHER" id="PTHR46825">
    <property type="entry name" value="D-ALANYL-D-ALANINE-CARBOXYPEPTIDASE/ENDOPEPTIDASE AMPH"/>
    <property type="match status" value="1"/>
</dbReference>
<feature type="chain" id="PRO_5016930861" evidence="1">
    <location>
        <begin position="30"/>
        <end position="372"/>
    </location>
</feature>
<evidence type="ECO:0000259" key="2">
    <source>
        <dbReference type="Pfam" id="PF00144"/>
    </source>
</evidence>
<accession>A0A344KZW8</accession>